<gene>
    <name evidence="2" type="ORF">K3F53_06495</name>
    <name evidence="3" type="ORF">SAMN04489735_10215</name>
</gene>
<dbReference type="AlphaFoldDB" id="A0A1G8BQE7"/>
<dbReference type="Proteomes" id="UP000826616">
    <property type="component" value="Chromosome"/>
</dbReference>
<evidence type="ECO:0000313" key="5">
    <source>
        <dbReference type="Proteomes" id="UP000826616"/>
    </source>
</evidence>
<reference evidence="3 4" key="1">
    <citation type="submission" date="2016-10" db="EMBL/GenBank/DDBJ databases">
        <authorList>
            <person name="de Groot N.N."/>
        </authorList>
    </citation>
    <scope>NUCLEOTIDE SEQUENCE [LARGE SCALE GENOMIC DNA]</scope>
    <source>
        <strain evidence="3 4">L 420-91</strain>
    </source>
</reference>
<reference evidence="2 5" key="2">
    <citation type="submission" date="2021-08" db="EMBL/GenBank/DDBJ databases">
        <title>Complete genome sequence of the strain Aneurinibacillus thermoaerophilus CCM 8960.</title>
        <authorList>
            <person name="Musilova J."/>
            <person name="Kourilova X."/>
            <person name="Pernicova I."/>
            <person name="Bezdicek M."/>
            <person name="Lengerova M."/>
            <person name="Obruca S."/>
            <person name="Sedlar K."/>
        </authorList>
    </citation>
    <scope>NUCLEOTIDE SEQUENCE [LARGE SCALE GENOMIC DNA]</scope>
    <source>
        <strain evidence="2 5">CCM 8960</strain>
    </source>
</reference>
<dbReference type="EMBL" id="CP080764">
    <property type="protein sequence ID" value="QYY43843.1"/>
    <property type="molecule type" value="Genomic_DNA"/>
</dbReference>
<protein>
    <submittedName>
        <fullName evidence="3">Uncharacterized protein</fullName>
    </submittedName>
</protein>
<name>A0A1G8BQE7_ANETH</name>
<dbReference type="Proteomes" id="UP000198956">
    <property type="component" value="Unassembled WGS sequence"/>
</dbReference>
<accession>A0A1G8BQE7</accession>
<evidence type="ECO:0000313" key="2">
    <source>
        <dbReference type="EMBL" id="QYY43843.1"/>
    </source>
</evidence>
<dbReference type="RefSeq" id="WP_057899313.1">
    <property type="nucleotide sequence ID" value="NZ_CP080764.1"/>
</dbReference>
<feature type="transmembrane region" description="Helical" evidence="1">
    <location>
        <begin position="38"/>
        <end position="56"/>
    </location>
</feature>
<evidence type="ECO:0000313" key="4">
    <source>
        <dbReference type="Proteomes" id="UP000198956"/>
    </source>
</evidence>
<dbReference type="OrthoDB" id="2680127at2"/>
<keyword evidence="1" id="KW-0812">Transmembrane</keyword>
<dbReference type="EMBL" id="FNDE01000021">
    <property type="protein sequence ID" value="SDH35324.1"/>
    <property type="molecule type" value="Genomic_DNA"/>
</dbReference>
<feature type="transmembrane region" description="Helical" evidence="1">
    <location>
        <begin position="12"/>
        <end position="32"/>
    </location>
</feature>
<keyword evidence="1" id="KW-1133">Transmembrane helix</keyword>
<organism evidence="3 4">
    <name type="scientific">Aneurinibacillus thermoaerophilus</name>
    <dbReference type="NCBI Taxonomy" id="143495"/>
    <lineage>
        <taxon>Bacteria</taxon>
        <taxon>Bacillati</taxon>
        <taxon>Bacillota</taxon>
        <taxon>Bacilli</taxon>
        <taxon>Bacillales</taxon>
        <taxon>Paenibacillaceae</taxon>
        <taxon>Aneurinibacillus group</taxon>
        <taxon>Aneurinibacillus</taxon>
    </lineage>
</organism>
<evidence type="ECO:0000256" key="1">
    <source>
        <dbReference type="SAM" id="Phobius"/>
    </source>
</evidence>
<dbReference type="GeneID" id="97141015"/>
<evidence type="ECO:0000313" key="3">
    <source>
        <dbReference type="EMBL" id="SDH35324.1"/>
    </source>
</evidence>
<sequence>MLMSREWIKVALEGTFFFGVVFFVPVFLIASTEDTARTLLWLGISLTVLYIVLFALHKYIKANHIKQN</sequence>
<proteinExistence type="predicted"/>
<keyword evidence="1" id="KW-0472">Membrane</keyword>
<keyword evidence="5" id="KW-1185">Reference proteome</keyword>